<dbReference type="RefSeq" id="YP_008125389.1">
    <property type="nucleotide sequence ID" value="NC_021529.2"/>
</dbReference>
<reference evidence="1 2" key="1">
    <citation type="journal article" date="2014" name="Genome Biol. Evol.">
        <title>Composite Conserved Promoter-Terminator Motifs (PeSLs) that Mediate Modular Shuffling in the Diverse T4-Like Myoviruses.</title>
        <authorList>
            <person name="Comeau A.M."/>
            <person name="Arbiol C."/>
            <person name="Krisch H.M."/>
        </authorList>
    </citation>
    <scope>NUCLEOTIDE SEQUENCE [LARGE SCALE GENOMIC DNA]</scope>
</reference>
<dbReference type="KEGG" id="vg:15926694"/>
<dbReference type="EMBL" id="HQ317393">
    <property type="protein sequence ID" value="AGN30240.1"/>
    <property type="molecule type" value="Genomic_DNA"/>
</dbReference>
<proteinExistence type="predicted"/>
<dbReference type="OrthoDB" id="38281at10239"/>
<accession>R9TIN1</accession>
<evidence type="ECO:0000313" key="2">
    <source>
        <dbReference type="Proteomes" id="UP000201461"/>
    </source>
</evidence>
<keyword evidence="2" id="KW-1185">Reference proteome</keyword>
<gene>
    <name evidence="1" type="ORF">VPFG_00241</name>
</gene>
<protein>
    <submittedName>
        <fullName evidence="1">Uncharacterized protein</fullName>
    </submittedName>
</protein>
<organism evidence="1 2">
    <name type="scientific">Vibrio phage nt-1</name>
    <dbReference type="NCBI Taxonomy" id="115992"/>
    <lineage>
        <taxon>Viruses</taxon>
        <taxon>Duplodnaviria</taxon>
        <taxon>Heunggongvirae</taxon>
        <taxon>Uroviricota</taxon>
        <taxon>Caudoviricetes</taxon>
        <taxon>Pantevenvirales</taxon>
        <taxon>Straboviridae</taxon>
        <taxon>Mylasvirus</taxon>
        <taxon>Mylasvirus persius</taxon>
    </lineage>
</organism>
<sequence length="101" mass="11655">MKDYNRTLVGINYKSGIKVAFWVYNMKVRSRGSSYERINWSSATPPVDPHMQERLKHISKHVLIGEPPISLAGDINDIESVWNLYSYEGEDGKKPEEEDEI</sequence>
<dbReference type="Proteomes" id="UP000201461">
    <property type="component" value="Segment"/>
</dbReference>
<evidence type="ECO:0000313" key="1">
    <source>
        <dbReference type="EMBL" id="AGN30240.1"/>
    </source>
</evidence>
<name>R9TIN1_9CAUD</name>
<dbReference type="GeneID" id="15926694"/>